<evidence type="ECO:0000313" key="2">
    <source>
        <dbReference type="EMBL" id="JAC61594.1"/>
    </source>
</evidence>
<organism evidence="2">
    <name type="scientific">Tetraselmis sp. GSL018</name>
    <dbReference type="NCBI Taxonomy" id="582737"/>
    <lineage>
        <taxon>Eukaryota</taxon>
        <taxon>Viridiplantae</taxon>
        <taxon>Chlorophyta</taxon>
        <taxon>core chlorophytes</taxon>
        <taxon>Chlorodendrophyceae</taxon>
        <taxon>Chlorodendrales</taxon>
        <taxon>Chlorodendraceae</taxon>
        <taxon>Tetraselmis</taxon>
    </lineage>
</organism>
<dbReference type="EMBL" id="GBEZ01025499">
    <property type="protein sequence ID" value="JAC61594.1"/>
    <property type="molecule type" value="Transcribed_RNA"/>
</dbReference>
<name>A0A061QT12_9CHLO</name>
<gene>
    <name evidence="2" type="ORF">TSPGSL018_25805</name>
</gene>
<feature type="signal peptide" evidence="1">
    <location>
        <begin position="1"/>
        <end position="37"/>
    </location>
</feature>
<evidence type="ECO:0000256" key="1">
    <source>
        <dbReference type="SAM" id="SignalP"/>
    </source>
</evidence>
<sequence>SVLCRSHIETTRSGHFCLFWVFLDLSLEMVFVQVVHSIQSVTATVPFGMIMLLDHIKRKTIPPEMKIRMIFPTNGLQSCSYWDVQDPEQLKAWLDEYLGEDCINSISEVQEDFAWGIAATLNTARGAEAVSARTAMAAKSFSERAQKVSGAASSKFSELDERYKISDHAARTYNNARERTAGATKAIGSVQPHGHLPYALLPLPLSRSGTSHPTRRFS</sequence>
<protein>
    <recommendedName>
        <fullName evidence="3">Senescence domain-containing protein</fullName>
    </recommendedName>
</protein>
<reference evidence="2" key="1">
    <citation type="submission" date="2014-05" db="EMBL/GenBank/DDBJ databases">
        <title>The transcriptome of the halophilic microalga Tetraselmis sp. GSL018 isolated from the Great Salt Lake, Utah.</title>
        <authorList>
            <person name="Jinkerson R.E."/>
            <person name="D'Adamo S."/>
            <person name="Posewitz M.C."/>
        </authorList>
    </citation>
    <scope>NUCLEOTIDE SEQUENCE</scope>
    <source>
        <strain evidence="2">GSL018</strain>
    </source>
</reference>
<dbReference type="AlphaFoldDB" id="A0A061QT12"/>
<feature type="non-terminal residue" evidence="2">
    <location>
        <position position="1"/>
    </location>
</feature>
<evidence type="ECO:0008006" key="3">
    <source>
        <dbReference type="Google" id="ProtNLM"/>
    </source>
</evidence>
<keyword evidence="1" id="KW-0732">Signal</keyword>
<accession>A0A061QT12</accession>
<feature type="chain" id="PRO_5001610177" description="Senescence domain-containing protein" evidence="1">
    <location>
        <begin position="38"/>
        <end position="218"/>
    </location>
</feature>
<proteinExistence type="predicted"/>